<evidence type="ECO:0000313" key="8">
    <source>
        <dbReference type="EMBL" id="GAA0626287.1"/>
    </source>
</evidence>
<dbReference type="SUPFAM" id="SSF48498">
    <property type="entry name" value="Tetracyclin repressor-like, C-terminal domain"/>
    <property type="match status" value="1"/>
</dbReference>
<comment type="caution">
    <text evidence="8">The sequence shown here is derived from an EMBL/GenBank/DDBJ whole genome shotgun (WGS) entry which is preliminary data.</text>
</comment>
<keyword evidence="1" id="KW-0678">Repressor</keyword>
<sequence>MAAPTARTQPSAPPPAPGRVTTRRARTRRRLLDSALEVFAEEGFGRSTVEQICERAGYTRGAFYSNFTSLDELFLAMWEGRSDQLLTDVRAALAEVSAAAPEDAVRAALRAIPVDDAWYRVTAEFTAHALRNPALRRVMAARERAIHDAVLPVVVAALGRTGHRVADEDALGQALVAVHDGTAVQVLLDPGSEAVRARREQLFLHVLHAYSTPSAEGTQGTAGTAGTEGTEGTEGTTSTATS</sequence>
<dbReference type="PROSITE" id="PS50977">
    <property type="entry name" value="HTH_TETR_2"/>
    <property type="match status" value="1"/>
</dbReference>
<keyword evidence="3 5" id="KW-0238">DNA-binding</keyword>
<dbReference type="Pfam" id="PF00440">
    <property type="entry name" value="TetR_N"/>
    <property type="match status" value="1"/>
</dbReference>
<evidence type="ECO:0000256" key="2">
    <source>
        <dbReference type="ARBA" id="ARBA00023015"/>
    </source>
</evidence>
<feature type="domain" description="HTH tetR-type" evidence="7">
    <location>
        <begin position="25"/>
        <end position="85"/>
    </location>
</feature>
<dbReference type="Proteomes" id="UP001500668">
    <property type="component" value="Unassembled WGS sequence"/>
</dbReference>
<dbReference type="InterPro" id="IPR009057">
    <property type="entry name" value="Homeodomain-like_sf"/>
</dbReference>
<feature type="region of interest" description="Disordered" evidence="6">
    <location>
        <begin position="213"/>
        <end position="242"/>
    </location>
</feature>
<evidence type="ECO:0000313" key="9">
    <source>
        <dbReference type="Proteomes" id="UP001500668"/>
    </source>
</evidence>
<dbReference type="SUPFAM" id="SSF46689">
    <property type="entry name" value="Homeodomain-like"/>
    <property type="match status" value="1"/>
</dbReference>
<feature type="region of interest" description="Disordered" evidence="6">
    <location>
        <begin position="1"/>
        <end position="24"/>
    </location>
</feature>
<evidence type="ECO:0000259" key="7">
    <source>
        <dbReference type="PROSITE" id="PS50977"/>
    </source>
</evidence>
<dbReference type="PANTHER" id="PTHR30055:SF241">
    <property type="entry name" value="TRANSCRIPTIONAL REGULATORY PROTEIN"/>
    <property type="match status" value="1"/>
</dbReference>
<dbReference type="Pfam" id="PF13977">
    <property type="entry name" value="TetR_C_6"/>
    <property type="match status" value="1"/>
</dbReference>
<dbReference type="InterPro" id="IPR001647">
    <property type="entry name" value="HTH_TetR"/>
</dbReference>
<reference evidence="9" key="1">
    <citation type="journal article" date="2019" name="Int. J. Syst. Evol. Microbiol.">
        <title>The Global Catalogue of Microorganisms (GCM) 10K type strain sequencing project: providing services to taxonomists for standard genome sequencing and annotation.</title>
        <authorList>
            <consortium name="The Broad Institute Genomics Platform"/>
            <consortium name="The Broad Institute Genome Sequencing Center for Infectious Disease"/>
            <person name="Wu L."/>
            <person name="Ma J."/>
        </authorList>
    </citation>
    <scope>NUCLEOTIDE SEQUENCE [LARGE SCALE GENOMIC DNA]</scope>
    <source>
        <strain evidence="9">JCM 5067</strain>
    </source>
</reference>
<evidence type="ECO:0000256" key="4">
    <source>
        <dbReference type="ARBA" id="ARBA00023163"/>
    </source>
</evidence>
<organism evidence="8 9">
    <name type="scientific">Streptomyces crystallinus</name>
    <dbReference type="NCBI Taxonomy" id="68191"/>
    <lineage>
        <taxon>Bacteria</taxon>
        <taxon>Bacillati</taxon>
        <taxon>Actinomycetota</taxon>
        <taxon>Actinomycetes</taxon>
        <taxon>Kitasatosporales</taxon>
        <taxon>Streptomycetaceae</taxon>
        <taxon>Streptomyces</taxon>
    </lineage>
</organism>
<dbReference type="InterPro" id="IPR050109">
    <property type="entry name" value="HTH-type_TetR-like_transc_reg"/>
</dbReference>
<keyword evidence="2" id="KW-0805">Transcription regulation</keyword>
<dbReference type="InterPro" id="IPR039538">
    <property type="entry name" value="BetI_C"/>
</dbReference>
<evidence type="ECO:0000256" key="3">
    <source>
        <dbReference type="ARBA" id="ARBA00023125"/>
    </source>
</evidence>
<evidence type="ECO:0000256" key="5">
    <source>
        <dbReference type="PROSITE-ProRule" id="PRU00335"/>
    </source>
</evidence>
<protein>
    <submittedName>
        <fullName evidence="8">TetR/AcrR family transcriptional regulator</fullName>
    </submittedName>
</protein>
<feature type="compositionally biased region" description="Low complexity" evidence="6">
    <location>
        <begin position="214"/>
        <end position="242"/>
    </location>
</feature>
<dbReference type="EMBL" id="BAAACA010000064">
    <property type="protein sequence ID" value="GAA0626287.1"/>
    <property type="molecule type" value="Genomic_DNA"/>
</dbReference>
<evidence type="ECO:0000256" key="1">
    <source>
        <dbReference type="ARBA" id="ARBA00022491"/>
    </source>
</evidence>
<dbReference type="Gene3D" id="1.10.357.10">
    <property type="entry name" value="Tetracycline Repressor, domain 2"/>
    <property type="match status" value="1"/>
</dbReference>
<dbReference type="PANTHER" id="PTHR30055">
    <property type="entry name" value="HTH-TYPE TRANSCRIPTIONAL REGULATOR RUTR"/>
    <property type="match status" value="1"/>
</dbReference>
<gene>
    <name evidence="8" type="ORF">GCM10010394_66220</name>
</gene>
<dbReference type="PRINTS" id="PR00455">
    <property type="entry name" value="HTHTETR"/>
</dbReference>
<keyword evidence="9" id="KW-1185">Reference proteome</keyword>
<keyword evidence="4" id="KW-0804">Transcription</keyword>
<name>A0ABP3S9V7_9ACTN</name>
<proteinExistence type="predicted"/>
<dbReference type="InterPro" id="IPR036271">
    <property type="entry name" value="Tet_transcr_reg_TetR-rel_C_sf"/>
</dbReference>
<feature type="DNA-binding region" description="H-T-H motif" evidence="5">
    <location>
        <begin position="48"/>
        <end position="67"/>
    </location>
</feature>
<dbReference type="RefSeq" id="WP_344080471.1">
    <property type="nucleotide sequence ID" value="NZ_BAAACA010000064.1"/>
</dbReference>
<accession>A0ABP3S9V7</accession>
<feature type="compositionally biased region" description="Polar residues" evidence="6">
    <location>
        <begin position="1"/>
        <end position="10"/>
    </location>
</feature>
<evidence type="ECO:0000256" key="6">
    <source>
        <dbReference type="SAM" id="MobiDB-lite"/>
    </source>
</evidence>